<dbReference type="GeneID" id="34613489"/>
<proteinExistence type="predicted"/>
<accession>A0A1L9SKP5</accession>
<feature type="transmembrane region" description="Helical" evidence="1">
    <location>
        <begin position="25"/>
        <end position="42"/>
    </location>
</feature>
<dbReference type="RefSeq" id="XP_022582181.1">
    <property type="nucleotide sequence ID" value="XM_022727025.1"/>
</dbReference>
<evidence type="ECO:0000313" key="3">
    <source>
        <dbReference type="Proteomes" id="UP000184188"/>
    </source>
</evidence>
<gene>
    <name evidence="2" type="ORF">ASPZODRAFT_1743995</name>
</gene>
<feature type="transmembrane region" description="Helical" evidence="1">
    <location>
        <begin position="62"/>
        <end position="85"/>
    </location>
</feature>
<protein>
    <submittedName>
        <fullName evidence="2">Uncharacterized protein</fullName>
    </submittedName>
</protein>
<evidence type="ECO:0000256" key="1">
    <source>
        <dbReference type="SAM" id="Phobius"/>
    </source>
</evidence>
<reference evidence="3" key="1">
    <citation type="journal article" date="2017" name="Genome Biol.">
        <title>Comparative genomics reveals high biological diversity and specific adaptations in the industrially and medically important fungal genus Aspergillus.</title>
        <authorList>
            <person name="de Vries R.P."/>
            <person name="Riley R."/>
            <person name="Wiebenga A."/>
            <person name="Aguilar-Osorio G."/>
            <person name="Amillis S."/>
            <person name="Uchima C.A."/>
            <person name="Anderluh G."/>
            <person name="Asadollahi M."/>
            <person name="Askin M."/>
            <person name="Barry K."/>
            <person name="Battaglia E."/>
            <person name="Bayram O."/>
            <person name="Benocci T."/>
            <person name="Braus-Stromeyer S.A."/>
            <person name="Caldana C."/>
            <person name="Canovas D."/>
            <person name="Cerqueira G.C."/>
            <person name="Chen F."/>
            <person name="Chen W."/>
            <person name="Choi C."/>
            <person name="Clum A."/>
            <person name="Dos Santos R.A."/>
            <person name="Damasio A.R."/>
            <person name="Diallinas G."/>
            <person name="Emri T."/>
            <person name="Fekete E."/>
            <person name="Flipphi M."/>
            <person name="Freyberg S."/>
            <person name="Gallo A."/>
            <person name="Gournas C."/>
            <person name="Habgood R."/>
            <person name="Hainaut M."/>
            <person name="Harispe M.L."/>
            <person name="Henrissat B."/>
            <person name="Hilden K.S."/>
            <person name="Hope R."/>
            <person name="Hossain A."/>
            <person name="Karabika E."/>
            <person name="Karaffa L."/>
            <person name="Karanyi Z."/>
            <person name="Krasevec N."/>
            <person name="Kuo A."/>
            <person name="Kusch H."/>
            <person name="LaButti K."/>
            <person name="Lagendijk E.L."/>
            <person name="Lapidus A."/>
            <person name="Levasseur A."/>
            <person name="Lindquist E."/>
            <person name="Lipzen A."/>
            <person name="Logrieco A.F."/>
            <person name="MacCabe A."/>
            <person name="Maekelae M.R."/>
            <person name="Malavazi I."/>
            <person name="Melin P."/>
            <person name="Meyer V."/>
            <person name="Mielnichuk N."/>
            <person name="Miskei M."/>
            <person name="Molnar A.P."/>
            <person name="Mule G."/>
            <person name="Ngan C.Y."/>
            <person name="Orejas M."/>
            <person name="Orosz E."/>
            <person name="Ouedraogo J.P."/>
            <person name="Overkamp K.M."/>
            <person name="Park H.-S."/>
            <person name="Perrone G."/>
            <person name="Piumi F."/>
            <person name="Punt P.J."/>
            <person name="Ram A.F."/>
            <person name="Ramon A."/>
            <person name="Rauscher S."/>
            <person name="Record E."/>
            <person name="Riano-Pachon D.M."/>
            <person name="Robert V."/>
            <person name="Roehrig J."/>
            <person name="Ruller R."/>
            <person name="Salamov A."/>
            <person name="Salih N.S."/>
            <person name="Samson R.A."/>
            <person name="Sandor E."/>
            <person name="Sanguinetti M."/>
            <person name="Schuetze T."/>
            <person name="Sepcic K."/>
            <person name="Shelest E."/>
            <person name="Sherlock G."/>
            <person name="Sophianopoulou V."/>
            <person name="Squina F.M."/>
            <person name="Sun H."/>
            <person name="Susca A."/>
            <person name="Todd R.B."/>
            <person name="Tsang A."/>
            <person name="Unkles S.E."/>
            <person name="van de Wiele N."/>
            <person name="van Rossen-Uffink D."/>
            <person name="Oliveira J.V."/>
            <person name="Vesth T.C."/>
            <person name="Visser J."/>
            <person name="Yu J.-H."/>
            <person name="Zhou M."/>
            <person name="Andersen M.R."/>
            <person name="Archer D.B."/>
            <person name="Baker S.E."/>
            <person name="Benoit I."/>
            <person name="Brakhage A.A."/>
            <person name="Braus G.H."/>
            <person name="Fischer R."/>
            <person name="Frisvad J.C."/>
            <person name="Goldman G.H."/>
            <person name="Houbraken J."/>
            <person name="Oakley B."/>
            <person name="Pocsi I."/>
            <person name="Scazzocchio C."/>
            <person name="Seiboth B."/>
            <person name="vanKuyk P.A."/>
            <person name="Wortman J."/>
            <person name="Dyer P.S."/>
            <person name="Grigoriev I.V."/>
        </authorList>
    </citation>
    <scope>NUCLEOTIDE SEQUENCE [LARGE SCALE GENOMIC DNA]</scope>
    <source>
        <strain evidence="3">CBS 506.65</strain>
    </source>
</reference>
<dbReference type="AlphaFoldDB" id="A0A1L9SKP5"/>
<dbReference type="EMBL" id="KV878340">
    <property type="protein sequence ID" value="OJJ47671.1"/>
    <property type="molecule type" value="Genomic_DNA"/>
</dbReference>
<keyword evidence="3" id="KW-1185">Reference proteome</keyword>
<evidence type="ECO:0000313" key="2">
    <source>
        <dbReference type="EMBL" id="OJJ47671.1"/>
    </source>
</evidence>
<keyword evidence="1" id="KW-1133">Transmembrane helix</keyword>
<feature type="transmembrane region" description="Helical" evidence="1">
    <location>
        <begin position="91"/>
        <end position="113"/>
    </location>
</feature>
<sequence>MCPVADKIGRSQILNRAGGDLLQHVMHYVLVSLLVFGTYSVFQNLLYIARIGIWLGLSGIRFLEFGVLCCQSLIWSLFDLGFIGFQYPINPVSFVCSSAIWTRCIGGLFIFYAGISRMGYINIKFDATQTYNRTILFLSLHLFMTTTKIVVE</sequence>
<keyword evidence="1" id="KW-0812">Transmembrane</keyword>
<organism evidence="2 3">
    <name type="scientific">Penicilliopsis zonata CBS 506.65</name>
    <dbReference type="NCBI Taxonomy" id="1073090"/>
    <lineage>
        <taxon>Eukaryota</taxon>
        <taxon>Fungi</taxon>
        <taxon>Dikarya</taxon>
        <taxon>Ascomycota</taxon>
        <taxon>Pezizomycotina</taxon>
        <taxon>Eurotiomycetes</taxon>
        <taxon>Eurotiomycetidae</taxon>
        <taxon>Eurotiales</taxon>
        <taxon>Aspergillaceae</taxon>
        <taxon>Penicilliopsis</taxon>
    </lineage>
</organism>
<name>A0A1L9SKP5_9EURO</name>
<keyword evidence="1" id="KW-0472">Membrane</keyword>
<dbReference type="VEuPathDB" id="FungiDB:ASPZODRAFT_1743995"/>
<dbReference type="Proteomes" id="UP000184188">
    <property type="component" value="Unassembled WGS sequence"/>
</dbReference>